<dbReference type="InterPro" id="IPR010562">
    <property type="entry name" value="Haemolymph_juvenile_hormone-bd"/>
</dbReference>
<dbReference type="SMART" id="SM00700">
    <property type="entry name" value="JHBP"/>
    <property type="match status" value="1"/>
</dbReference>
<organism evidence="2 3">
    <name type="scientific">Pieris macdunnoughi</name>
    <dbReference type="NCBI Taxonomy" id="345717"/>
    <lineage>
        <taxon>Eukaryota</taxon>
        <taxon>Metazoa</taxon>
        <taxon>Ecdysozoa</taxon>
        <taxon>Arthropoda</taxon>
        <taxon>Hexapoda</taxon>
        <taxon>Insecta</taxon>
        <taxon>Pterygota</taxon>
        <taxon>Neoptera</taxon>
        <taxon>Endopterygota</taxon>
        <taxon>Lepidoptera</taxon>
        <taxon>Glossata</taxon>
        <taxon>Ditrysia</taxon>
        <taxon>Papilionoidea</taxon>
        <taxon>Pieridae</taxon>
        <taxon>Pierinae</taxon>
        <taxon>Pieris</taxon>
    </lineage>
</organism>
<dbReference type="PANTHER" id="PTHR11008">
    <property type="entry name" value="PROTEIN TAKEOUT-LIKE PROTEIN"/>
    <property type="match status" value="1"/>
</dbReference>
<keyword evidence="3" id="KW-1185">Reference proteome</keyword>
<dbReference type="AlphaFoldDB" id="A0A821S0H3"/>
<dbReference type="InterPro" id="IPR038606">
    <property type="entry name" value="To_sf"/>
</dbReference>
<evidence type="ECO:0000313" key="3">
    <source>
        <dbReference type="Proteomes" id="UP000663880"/>
    </source>
</evidence>
<name>A0A821S0H3_9NEOP</name>
<dbReference type="Gene3D" id="3.15.10.30">
    <property type="entry name" value="Haemolymph juvenile hormone binding protein"/>
    <property type="match status" value="1"/>
</dbReference>
<reference evidence="2" key="1">
    <citation type="submission" date="2021-02" db="EMBL/GenBank/DDBJ databases">
        <authorList>
            <person name="Steward A R."/>
        </authorList>
    </citation>
    <scope>NUCLEOTIDE SEQUENCE</scope>
</reference>
<dbReference type="Pfam" id="PF06585">
    <property type="entry name" value="JHBP"/>
    <property type="match status" value="1"/>
</dbReference>
<feature type="chain" id="PRO_5032997656" evidence="1">
    <location>
        <begin position="17"/>
        <end position="237"/>
    </location>
</feature>
<dbReference type="OrthoDB" id="6591956at2759"/>
<comment type="caution">
    <text evidence="2">The sequence shown here is derived from an EMBL/GenBank/DDBJ whole genome shotgun (WGS) entry which is preliminary data.</text>
</comment>
<dbReference type="EMBL" id="CAJOBZ010000016">
    <property type="protein sequence ID" value="CAF4851181.1"/>
    <property type="molecule type" value="Genomic_DNA"/>
</dbReference>
<dbReference type="PANTHER" id="PTHR11008:SF32">
    <property type="entry name" value="CIRCADIAN CLOCK-CONTROLLED PROTEIN DAYWAKE-RELATED"/>
    <property type="match status" value="1"/>
</dbReference>
<gene>
    <name evidence="2" type="ORF">PMACD_LOCUS7068</name>
</gene>
<evidence type="ECO:0000313" key="2">
    <source>
        <dbReference type="EMBL" id="CAF4851181.1"/>
    </source>
</evidence>
<feature type="signal peptide" evidence="1">
    <location>
        <begin position="1"/>
        <end position="16"/>
    </location>
</feature>
<proteinExistence type="predicted"/>
<accession>A0A821S0H3</accession>
<dbReference type="Proteomes" id="UP000663880">
    <property type="component" value="Unassembled WGS sequence"/>
</dbReference>
<sequence length="237" mass="26776">MLKIFCFVSCIAFLDATTVPYITPCKSVDTPCMISSAHSALENLWRGVPEFGVPILDPLEIGSLRNDDKDLKLGFRNMKVHGPSKCKFLDIKRELYNSTISLTVECPLRATGQYDLKGKILFIEAYGDGDFDIKTNRVKIYLTPKIKTIEDAAGVKHWKIKSFDYSYDLVEIVDIQLYNLFGGDETRAKPILEVINHSWKEMVMEIGGPIIKQLLDKGIHIVNKFFSAVPVDNLEIV</sequence>
<keyword evidence="1" id="KW-0732">Signal</keyword>
<dbReference type="GO" id="GO:0005615">
    <property type="term" value="C:extracellular space"/>
    <property type="evidence" value="ECO:0007669"/>
    <property type="project" value="TreeGrafter"/>
</dbReference>
<evidence type="ECO:0000256" key="1">
    <source>
        <dbReference type="SAM" id="SignalP"/>
    </source>
</evidence>
<protein>
    <submittedName>
        <fullName evidence="2">Uncharacterized protein</fullName>
    </submittedName>
</protein>